<dbReference type="EnsemblMetazoa" id="AALB008889-RA">
    <property type="protein sequence ID" value="AALB008889-PA"/>
    <property type="gene ID" value="AALB008889"/>
</dbReference>
<proteinExistence type="predicted"/>
<dbReference type="VEuPathDB" id="VectorBase:AALB20_027750"/>
<dbReference type="Proteomes" id="UP000069272">
    <property type="component" value="Chromosome 2R"/>
</dbReference>
<reference evidence="2 3" key="1">
    <citation type="journal article" date="2017" name="G3 (Bethesda)">
        <title>The Physical Genome Mapping of Anopheles albimanus Corrected Scaffold Misassemblies and Identified Interarm Rearrangements in Genus Anopheles.</title>
        <authorList>
            <person name="Artemov G.N."/>
            <person name="Peery A.N."/>
            <person name="Jiang X."/>
            <person name="Tu Z."/>
            <person name="Stegniy V.N."/>
            <person name="Sharakhova M.V."/>
            <person name="Sharakhov I.V."/>
        </authorList>
    </citation>
    <scope>NUCLEOTIDE SEQUENCE [LARGE SCALE GENOMIC DNA]</scope>
    <source>
        <strain evidence="2 3">ALBI9_A</strain>
    </source>
</reference>
<organism evidence="2 3">
    <name type="scientific">Anopheles albimanus</name>
    <name type="common">New world malaria mosquito</name>
    <dbReference type="NCBI Taxonomy" id="7167"/>
    <lineage>
        <taxon>Eukaryota</taxon>
        <taxon>Metazoa</taxon>
        <taxon>Ecdysozoa</taxon>
        <taxon>Arthropoda</taxon>
        <taxon>Hexapoda</taxon>
        <taxon>Insecta</taxon>
        <taxon>Pterygota</taxon>
        <taxon>Neoptera</taxon>
        <taxon>Endopterygota</taxon>
        <taxon>Diptera</taxon>
        <taxon>Nematocera</taxon>
        <taxon>Culicoidea</taxon>
        <taxon>Culicidae</taxon>
        <taxon>Anophelinae</taxon>
        <taxon>Anopheles</taxon>
    </lineage>
</organism>
<dbReference type="AlphaFoldDB" id="A0A182FQR8"/>
<feature type="compositionally biased region" description="Polar residues" evidence="1">
    <location>
        <begin position="92"/>
        <end position="108"/>
    </location>
</feature>
<feature type="compositionally biased region" description="Pro residues" evidence="1">
    <location>
        <begin position="68"/>
        <end position="77"/>
    </location>
</feature>
<keyword evidence="3" id="KW-1185">Reference proteome</keyword>
<name>A0A182FQR8_ANOAL</name>
<accession>A0A182FQR8</accession>
<protein>
    <submittedName>
        <fullName evidence="2">Uncharacterized protein</fullName>
    </submittedName>
</protein>
<evidence type="ECO:0000256" key="1">
    <source>
        <dbReference type="SAM" id="MobiDB-lite"/>
    </source>
</evidence>
<sequence>MQCIAATSTTTRNAKQTNASRQTNLYTTTNTTRVLRFRYNTNNHNPSLYGWRFPLPYCSGSLIKERPPSPLPLPPPIVKLGATTPLEDEKQPLNTQPPNGGSPMKVNSSVEFDGRVVHSRSGDIIGKNSSV</sequence>
<feature type="region of interest" description="Disordered" evidence="1">
    <location>
        <begin position="68"/>
        <end position="108"/>
    </location>
</feature>
<dbReference type="STRING" id="7167.A0A182FQR8"/>
<evidence type="ECO:0000313" key="2">
    <source>
        <dbReference type="EnsemblMetazoa" id="AALB008889-PA"/>
    </source>
</evidence>
<dbReference type="VEuPathDB" id="VectorBase:AALB017857"/>
<evidence type="ECO:0000313" key="3">
    <source>
        <dbReference type="Proteomes" id="UP000069272"/>
    </source>
</evidence>
<reference evidence="2" key="2">
    <citation type="submission" date="2022-08" db="UniProtKB">
        <authorList>
            <consortium name="EnsemblMetazoa"/>
        </authorList>
    </citation>
    <scope>IDENTIFICATION</scope>
    <source>
        <strain evidence="2">STECLA/ALBI9_A</strain>
    </source>
</reference>